<sequence>MADDSVDDVHGFFQFADFSDSDDEDGLFGKTRDRTIEFDPSKINYSPKIDHDNWFDRRAE</sequence>
<organism evidence="1 2">
    <name type="scientific">Linderina macrospora</name>
    <dbReference type="NCBI Taxonomy" id="4868"/>
    <lineage>
        <taxon>Eukaryota</taxon>
        <taxon>Fungi</taxon>
        <taxon>Fungi incertae sedis</taxon>
        <taxon>Zoopagomycota</taxon>
        <taxon>Kickxellomycotina</taxon>
        <taxon>Kickxellomycetes</taxon>
        <taxon>Kickxellales</taxon>
        <taxon>Kickxellaceae</taxon>
        <taxon>Linderina</taxon>
    </lineage>
</organism>
<evidence type="ECO:0000313" key="2">
    <source>
        <dbReference type="Proteomes" id="UP001150603"/>
    </source>
</evidence>
<reference evidence="1" key="1">
    <citation type="submission" date="2022-07" db="EMBL/GenBank/DDBJ databases">
        <title>Phylogenomic reconstructions and comparative analyses of Kickxellomycotina fungi.</title>
        <authorList>
            <person name="Reynolds N.K."/>
            <person name="Stajich J.E."/>
            <person name="Barry K."/>
            <person name="Grigoriev I.V."/>
            <person name="Crous P."/>
            <person name="Smith M.E."/>
        </authorList>
    </citation>
    <scope>NUCLEOTIDE SEQUENCE</scope>
    <source>
        <strain evidence="1">NRRL 5244</strain>
    </source>
</reference>
<proteinExistence type="predicted"/>
<feature type="non-terminal residue" evidence="1">
    <location>
        <position position="60"/>
    </location>
</feature>
<protein>
    <submittedName>
        <fullName evidence="1">Uncharacterized protein</fullName>
    </submittedName>
</protein>
<dbReference type="EMBL" id="JANBPW010005636">
    <property type="protein sequence ID" value="KAJ1932203.1"/>
    <property type="molecule type" value="Genomic_DNA"/>
</dbReference>
<comment type="caution">
    <text evidence="1">The sequence shown here is derived from an EMBL/GenBank/DDBJ whole genome shotgun (WGS) entry which is preliminary data.</text>
</comment>
<accession>A0ACC1J005</accession>
<keyword evidence="2" id="KW-1185">Reference proteome</keyword>
<gene>
    <name evidence="1" type="ORF">FBU59_006454</name>
</gene>
<evidence type="ECO:0000313" key="1">
    <source>
        <dbReference type="EMBL" id="KAJ1932203.1"/>
    </source>
</evidence>
<dbReference type="Proteomes" id="UP001150603">
    <property type="component" value="Unassembled WGS sequence"/>
</dbReference>
<name>A0ACC1J005_9FUNG</name>